<dbReference type="InParanoid" id="A0A165KK79"/>
<dbReference type="Proteomes" id="UP000077266">
    <property type="component" value="Unassembled WGS sequence"/>
</dbReference>
<dbReference type="EMBL" id="KV425942">
    <property type="protein sequence ID" value="KZV96471.1"/>
    <property type="molecule type" value="Genomic_DNA"/>
</dbReference>
<organism evidence="1 2">
    <name type="scientific">Exidia glandulosa HHB12029</name>
    <dbReference type="NCBI Taxonomy" id="1314781"/>
    <lineage>
        <taxon>Eukaryota</taxon>
        <taxon>Fungi</taxon>
        <taxon>Dikarya</taxon>
        <taxon>Basidiomycota</taxon>
        <taxon>Agaricomycotina</taxon>
        <taxon>Agaricomycetes</taxon>
        <taxon>Auriculariales</taxon>
        <taxon>Exidiaceae</taxon>
        <taxon>Exidia</taxon>
    </lineage>
</organism>
<proteinExistence type="predicted"/>
<gene>
    <name evidence="1" type="ORF">EXIGLDRAFT_424172</name>
</gene>
<accession>A0A165KK79</accession>
<name>A0A165KK79_EXIGL</name>
<keyword evidence="2" id="KW-1185">Reference proteome</keyword>
<dbReference type="AlphaFoldDB" id="A0A165KK79"/>
<sequence length="167" mass="18822">MDGSKKDNFETVRTGCAGEGYSGRASCWLSAERGTLSLVAQSFRCCHQPASPSSHEWARTRCNLVIVLSTGVESRLGARHSQWNVTRVRRRECIFPLVTPSELGGVSRRGSLWDQRSGHCRRALRLPEGRARRRGGREQRETRADGCAYADRVNHNLNLVTTPWRRT</sequence>
<protein>
    <submittedName>
        <fullName evidence="1">Uncharacterized protein</fullName>
    </submittedName>
</protein>
<reference evidence="1 2" key="1">
    <citation type="journal article" date="2016" name="Mol. Biol. Evol.">
        <title>Comparative Genomics of Early-Diverging Mushroom-Forming Fungi Provides Insights into the Origins of Lignocellulose Decay Capabilities.</title>
        <authorList>
            <person name="Nagy L.G."/>
            <person name="Riley R."/>
            <person name="Tritt A."/>
            <person name="Adam C."/>
            <person name="Daum C."/>
            <person name="Floudas D."/>
            <person name="Sun H."/>
            <person name="Yadav J.S."/>
            <person name="Pangilinan J."/>
            <person name="Larsson K.H."/>
            <person name="Matsuura K."/>
            <person name="Barry K."/>
            <person name="Labutti K."/>
            <person name="Kuo R."/>
            <person name="Ohm R.A."/>
            <person name="Bhattacharya S.S."/>
            <person name="Shirouzu T."/>
            <person name="Yoshinaga Y."/>
            <person name="Martin F.M."/>
            <person name="Grigoriev I.V."/>
            <person name="Hibbett D.S."/>
        </authorList>
    </citation>
    <scope>NUCLEOTIDE SEQUENCE [LARGE SCALE GENOMIC DNA]</scope>
    <source>
        <strain evidence="1 2">HHB12029</strain>
    </source>
</reference>
<evidence type="ECO:0000313" key="1">
    <source>
        <dbReference type="EMBL" id="KZV96471.1"/>
    </source>
</evidence>
<evidence type="ECO:0000313" key="2">
    <source>
        <dbReference type="Proteomes" id="UP000077266"/>
    </source>
</evidence>